<name>A0ACC2F5F6_DALPE</name>
<gene>
    <name evidence="1" type="ORF">DPEC_G00341610</name>
</gene>
<dbReference type="EMBL" id="CM055761">
    <property type="protein sequence ID" value="KAJ7986605.1"/>
    <property type="molecule type" value="Genomic_DNA"/>
</dbReference>
<organism evidence="1 2">
    <name type="scientific">Dallia pectoralis</name>
    <name type="common">Alaska blackfish</name>
    <dbReference type="NCBI Taxonomy" id="75939"/>
    <lineage>
        <taxon>Eukaryota</taxon>
        <taxon>Metazoa</taxon>
        <taxon>Chordata</taxon>
        <taxon>Craniata</taxon>
        <taxon>Vertebrata</taxon>
        <taxon>Euteleostomi</taxon>
        <taxon>Actinopterygii</taxon>
        <taxon>Neopterygii</taxon>
        <taxon>Teleostei</taxon>
        <taxon>Protacanthopterygii</taxon>
        <taxon>Esociformes</taxon>
        <taxon>Umbridae</taxon>
        <taxon>Dallia</taxon>
    </lineage>
</organism>
<evidence type="ECO:0000313" key="1">
    <source>
        <dbReference type="EMBL" id="KAJ7986605.1"/>
    </source>
</evidence>
<sequence>MYQEVGMTAGRTGSDVFGCVEAVRMMSPVRMRLCCGPAQCELTAGGNVERVNASAPQVQSSTVTSCRPPGRLSRSCHRHPAAVSLLLCPGCGDRHTGSSCLDSSALLSSHLLLLLFPTSPFVNAPRYLEHLSVWMTKQKDRETLKASPQLTVVHTFAPGIF</sequence>
<reference evidence="1" key="1">
    <citation type="submission" date="2021-05" db="EMBL/GenBank/DDBJ databases">
        <authorList>
            <person name="Pan Q."/>
            <person name="Jouanno E."/>
            <person name="Zahm M."/>
            <person name="Klopp C."/>
            <person name="Cabau C."/>
            <person name="Louis A."/>
            <person name="Berthelot C."/>
            <person name="Parey E."/>
            <person name="Roest Crollius H."/>
            <person name="Montfort J."/>
            <person name="Robinson-Rechavi M."/>
            <person name="Bouchez O."/>
            <person name="Lampietro C."/>
            <person name="Lopez Roques C."/>
            <person name="Donnadieu C."/>
            <person name="Postlethwait J."/>
            <person name="Bobe J."/>
            <person name="Dillon D."/>
            <person name="Chandos A."/>
            <person name="von Hippel F."/>
            <person name="Guiguen Y."/>
        </authorList>
    </citation>
    <scope>NUCLEOTIDE SEQUENCE</scope>
    <source>
        <strain evidence="1">YG-Jan2019</strain>
    </source>
</reference>
<dbReference type="Proteomes" id="UP001157502">
    <property type="component" value="Chromosome 34"/>
</dbReference>
<proteinExistence type="predicted"/>
<comment type="caution">
    <text evidence="1">The sequence shown here is derived from an EMBL/GenBank/DDBJ whole genome shotgun (WGS) entry which is preliminary data.</text>
</comment>
<keyword evidence="2" id="KW-1185">Reference proteome</keyword>
<accession>A0ACC2F5F6</accession>
<protein>
    <submittedName>
        <fullName evidence="1">Uncharacterized protein</fullName>
    </submittedName>
</protein>
<evidence type="ECO:0000313" key="2">
    <source>
        <dbReference type="Proteomes" id="UP001157502"/>
    </source>
</evidence>